<dbReference type="EMBL" id="CP090164">
    <property type="protein sequence ID" value="UJO14198.1"/>
    <property type="molecule type" value="Genomic_DNA"/>
</dbReference>
<name>A0A9Q8LCG3_PASFU</name>
<dbReference type="GeneID" id="71983649"/>
<feature type="region of interest" description="Disordered" evidence="1">
    <location>
        <begin position="25"/>
        <end position="57"/>
    </location>
</feature>
<proteinExistence type="predicted"/>
<dbReference type="AlphaFoldDB" id="A0A9Q8LCG3"/>
<evidence type="ECO:0000313" key="3">
    <source>
        <dbReference type="Proteomes" id="UP000756132"/>
    </source>
</evidence>
<sequence length="137" mass="15223">MPGCTACNASKKRCPGGVKSCLVEKEKQEKKKQKVPREENPEKKTSEPLPKPNSPAQKHVIPANQLRAQQEAATFAAIMNAPRAELPDVNDPRIWEESSAVQAFLDFPEGEGQPGACEECHEPVSKHYFGCSRWEPR</sequence>
<gene>
    <name evidence="2" type="ORF">CLAFUR5_03771</name>
</gene>
<reference evidence="2" key="1">
    <citation type="submission" date="2021-12" db="EMBL/GenBank/DDBJ databases">
        <authorList>
            <person name="Zaccaron A."/>
            <person name="Stergiopoulos I."/>
        </authorList>
    </citation>
    <scope>NUCLEOTIDE SEQUENCE</scope>
    <source>
        <strain evidence="2">Race5_Kim</strain>
    </source>
</reference>
<dbReference type="OrthoDB" id="10463734at2759"/>
<accession>A0A9Q8LCG3</accession>
<reference evidence="2" key="2">
    <citation type="journal article" date="2022" name="Microb. Genom.">
        <title>A chromosome-scale genome assembly of the tomato pathogen Cladosporium fulvum reveals a compartmentalized genome architecture and the presence of a dispensable chromosome.</title>
        <authorList>
            <person name="Zaccaron A.Z."/>
            <person name="Chen L.H."/>
            <person name="Samaras A."/>
            <person name="Stergiopoulos I."/>
        </authorList>
    </citation>
    <scope>NUCLEOTIDE SEQUENCE</scope>
    <source>
        <strain evidence="2">Race5_Kim</strain>
    </source>
</reference>
<dbReference type="RefSeq" id="XP_047758564.1">
    <property type="nucleotide sequence ID" value="XM_047902919.1"/>
</dbReference>
<feature type="compositionally biased region" description="Basic and acidic residues" evidence="1">
    <location>
        <begin position="25"/>
        <end position="46"/>
    </location>
</feature>
<organism evidence="2 3">
    <name type="scientific">Passalora fulva</name>
    <name type="common">Tomato leaf mold</name>
    <name type="synonym">Cladosporium fulvum</name>
    <dbReference type="NCBI Taxonomy" id="5499"/>
    <lineage>
        <taxon>Eukaryota</taxon>
        <taxon>Fungi</taxon>
        <taxon>Dikarya</taxon>
        <taxon>Ascomycota</taxon>
        <taxon>Pezizomycotina</taxon>
        <taxon>Dothideomycetes</taxon>
        <taxon>Dothideomycetidae</taxon>
        <taxon>Mycosphaerellales</taxon>
        <taxon>Mycosphaerellaceae</taxon>
        <taxon>Fulvia</taxon>
    </lineage>
</organism>
<dbReference type="OMA" id="CEECHEP"/>
<evidence type="ECO:0000313" key="2">
    <source>
        <dbReference type="EMBL" id="UJO14198.1"/>
    </source>
</evidence>
<keyword evidence="3" id="KW-1185">Reference proteome</keyword>
<dbReference type="KEGG" id="ffu:CLAFUR5_03771"/>
<evidence type="ECO:0000256" key="1">
    <source>
        <dbReference type="SAM" id="MobiDB-lite"/>
    </source>
</evidence>
<dbReference type="Proteomes" id="UP000756132">
    <property type="component" value="Chromosome 2"/>
</dbReference>
<protein>
    <submittedName>
        <fullName evidence="2">Uncharacterized protein</fullName>
    </submittedName>
</protein>